<reference evidence="3" key="1">
    <citation type="submission" date="2023-04" db="EMBL/GenBank/DDBJ databases">
        <title>Co-integrate Col3M blaNDM-1-harbouring plasmids in clinical Providencia rettgeri isolates from Argentina.</title>
        <authorList>
            <person name="de Belder D."/>
            <person name="Martino F."/>
            <person name="Tijet N."/>
            <person name="Melano R.G."/>
            <person name="Faccone D."/>
            <person name="de Mendieta J.M."/>
            <person name="Rapoport M."/>
            <person name="Albornoz E."/>
            <person name="Petroni A."/>
            <person name="Tuduri E."/>
            <person name="Derdoy L."/>
            <person name="Cogut S."/>
            <person name="Errecalde L."/>
            <person name="Pasteran F."/>
            <person name="Corso A."/>
            <person name="Gomez S.A."/>
        </authorList>
    </citation>
    <scope>NUCLEOTIDE SEQUENCE</scope>
    <source>
        <strain evidence="3">PreM15628</strain>
        <plasmid evidence="3">p15628A_320</plasmid>
    </source>
</reference>
<keyword evidence="1" id="KW-0732">Signal</keyword>
<evidence type="ECO:0000256" key="1">
    <source>
        <dbReference type="SAM" id="SignalP"/>
    </source>
</evidence>
<dbReference type="AlphaFoldDB" id="A0AAJ6FXK3"/>
<name>A0AAJ6FXK3_PRORE</name>
<keyword evidence="3" id="KW-0614">Plasmid</keyword>
<dbReference type="InterPro" id="IPR050263">
    <property type="entry name" value="Bact_Fimbrial_Adh_Pro"/>
</dbReference>
<accession>A0AAJ6FXK3</accession>
<evidence type="ECO:0000313" key="3">
    <source>
        <dbReference type="EMBL" id="WHT95905.1"/>
    </source>
</evidence>
<dbReference type="SUPFAM" id="SSF49401">
    <property type="entry name" value="Bacterial adhesins"/>
    <property type="match status" value="1"/>
</dbReference>
<dbReference type="InterPro" id="IPR036937">
    <property type="entry name" value="Adhesion_dom_fimbrial_sf"/>
</dbReference>
<sequence length="171" mass="18583">MNRFCIFLCLIFNFIFSFHVSAANNVTLNFSGNIKASPCTVSSGNSMQIELNTIYAGTLKDIQTASEWKNFNISLINCSSNMTQVSLTFSGEPDSSDVNNLYKNLGTAKNLAIQLQGGLDNTPLGNQKKLNVALNNQKNIDIPLKVRAYTVTGNVTSGTILANITSTITYL</sequence>
<feature type="signal peptide" evidence="1">
    <location>
        <begin position="1"/>
        <end position="22"/>
    </location>
</feature>
<protein>
    <submittedName>
        <fullName evidence="3">Fimbrial protein</fullName>
    </submittedName>
</protein>
<dbReference type="InterPro" id="IPR008966">
    <property type="entry name" value="Adhesion_dom_sf"/>
</dbReference>
<organism evidence="3 4">
    <name type="scientific">Providencia rettgeri</name>
    <dbReference type="NCBI Taxonomy" id="587"/>
    <lineage>
        <taxon>Bacteria</taxon>
        <taxon>Pseudomonadati</taxon>
        <taxon>Pseudomonadota</taxon>
        <taxon>Gammaproteobacteria</taxon>
        <taxon>Enterobacterales</taxon>
        <taxon>Morganellaceae</taxon>
        <taxon>Providencia</taxon>
    </lineage>
</organism>
<dbReference type="PANTHER" id="PTHR33420">
    <property type="entry name" value="FIMBRIAL SUBUNIT ELFA-RELATED"/>
    <property type="match status" value="1"/>
</dbReference>
<dbReference type="GO" id="GO:0009289">
    <property type="term" value="C:pilus"/>
    <property type="evidence" value="ECO:0007669"/>
    <property type="project" value="InterPro"/>
</dbReference>
<dbReference type="Gene3D" id="2.60.40.1090">
    <property type="entry name" value="Fimbrial-type adhesion domain"/>
    <property type="match status" value="1"/>
</dbReference>
<dbReference type="EMBL" id="CP123373">
    <property type="protein sequence ID" value="WHT95905.1"/>
    <property type="molecule type" value="Genomic_DNA"/>
</dbReference>
<dbReference type="GO" id="GO:0043709">
    <property type="term" value="P:cell adhesion involved in single-species biofilm formation"/>
    <property type="evidence" value="ECO:0007669"/>
    <property type="project" value="TreeGrafter"/>
</dbReference>
<feature type="domain" description="Fimbrial-type adhesion" evidence="2">
    <location>
        <begin position="29"/>
        <end position="170"/>
    </location>
</feature>
<dbReference type="Proteomes" id="UP000682358">
    <property type="component" value="Plasmid p15628A_320"/>
</dbReference>
<gene>
    <name evidence="3" type="ORF">KOF27_20560</name>
</gene>
<dbReference type="RefSeq" id="WP_283656886.1">
    <property type="nucleotide sequence ID" value="NZ_CP123366.1"/>
</dbReference>
<dbReference type="PANTHER" id="PTHR33420:SF27">
    <property type="entry name" value="PROTEIN FIMG"/>
    <property type="match status" value="1"/>
</dbReference>
<evidence type="ECO:0000259" key="2">
    <source>
        <dbReference type="Pfam" id="PF00419"/>
    </source>
</evidence>
<dbReference type="Pfam" id="PF00419">
    <property type="entry name" value="Fimbrial"/>
    <property type="match status" value="1"/>
</dbReference>
<feature type="chain" id="PRO_5042573981" evidence="1">
    <location>
        <begin position="23"/>
        <end position="171"/>
    </location>
</feature>
<evidence type="ECO:0000313" key="4">
    <source>
        <dbReference type="Proteomes" id="UP000682358"/>
    </source>
</evidence>
<geneLocation type="plasmid" evidence="3 4">
    <name>p15628A_320</name>
</geneLocation>
<dbReference type="InterPro" id="IPR000259">
    <property type="entry name" value="Adhesion_dom_fimbrial"/>
</dbReference>
<proteinExistence type="predicted"/>